<dbReference type="InterPro" id="IPR036034">
    <property type="entry name" value="PDZ_sf"/>
</dbReference>
<dbReference type="SMART" id="SM00228">
    <property type="entry name" value="PDZ"/>
    <property type="match status" value="1"/>
</dbReference>
<dbReference type="Pfam" id="PF17820">
    <property type="entry name" value="PDZ_6"/>
    <property type="match status" value="1"/>
</dbReference>
<dbReference type="Pfam" id="PF13650">
    <property type="entry name" value="Asp_protease_2"/>
    <property type="match status" value="1"/>
</dbReference>
<dbReference type="EMBL" id="QENZ01000003">
    <property type="protein sequence ID" value="PVX52373.1"/>
    <property type="molecule type" value="Genomic_DNA"/>
</dbReference>
<gene>
    <name evidence="3" type="ORF">C7377_0687</name>
</gene>
<sequence>MRPFLKISIYVISFFISSQIIFAQDDYFKLSNRRKAVVIPFKFINKSIIIPLTINESDTLYFMLDTGLKNTLITELHSEDSIELNHTTKETIVGLGGAGRLSVYTSFDNTVKLKGIEGYNQRMNFIEEDIFQLSQLSGHKINGIIGYDLLKHFILKIDYSKRKLTFYNPKYYNKRLRSYSHFPMEIMAGKPYIHTDIITPNNKKEKLKLLIDTGAGLPLWLMDNNNIQISKPDTTVYSYIGQGLSGQIYGEYGRIPKLLLNNIALHNVMTAFPNADDVRGANSEGRNGTIGSEVLRRFYVILNYPKKKLSLKPNKSFKDPFYFNQSGVDFYQPDLTIPLYSVYNIRSNSPAEKAGLKVNDVIIKINKKNALKMSLQEVIRTFEKIEISKNKKVNLFINRKDSMINIEYQLPQKSL</sequence>
<dbReference type="Gene3D" id="2.40.70.10">
    <property type="entry name" value="Acid Proteases"/>
    <property type="match status" value="2"/>
</dbReference>
<evidence type="ECO:0000313" key="4">
    <source>
        <dbReference type="Proteomes" id="UP000251835"/>
    </source>
</evidence>
<keyword evidence="1" id="KW-0378">Hydrolase</keyword>
<comment type="caution">
    <text evidence="3">The sequence shown here is derived from an EMBL/GenBank/DDBJ whole genome shotgun (WGS) entry which is preliminary data.</text>
</comment>
<dbReference type="InterPro" id="IPR021109">
    <property type="entry name" value="Peptidase_aspartic_dom_sf"/>
</dbReference>
<dbReference type="SUPFAM" id="SSF50630">
    <property type="entry name" value="Acid proteases"/>
    <property type="match status" value="1"/>
</dbReference>
<keyword evidence="3" id="KW-0645">Protease</keyword>
<protein>
    <submittedName>
        <fullName evidence="3">Aspartyl protease</fullName>
    </submittedName>
</protein>
<dbReference type="InterPro" id="IPR001478">
    <property type="entry name" value="PDZ"/>
</dbReference>
<dbReference type="InterPro" id="IPR001995">
    <property type="entry name" value="Peptidase_A2_cat"/>
</dbReference>
<name>A0A7L4URJ3_BALHA</name>
<evidence type="ECO:0000256" key="1">
    <source>
        <dbReference type="ARBA" id="ARBA00022801"/>
    </source>
</evidence>
<evidence type="ECO:0000259" key="2">
    <source>
        <dbReference type="PROSITE" id="PS50175"/>
    </source>
</evidence>
<dbReference type="PROSITE" id="PS50175">
    <property type="entry name" value="ASP_PROT_RETROV"/>
    <property type="match status" value="1"/>
</dbReference>
<dbReference type="Gene3D" id="2.30.42.10">
    <property type="match status" value="1"/>
</dbReference>
<dbReference type="OrthoDB" id="3521766at2"/>
<dbReference type="RefSeq" id="WP_116495910.1">
    <property type="nucleotide sequence ID" value="NZ_QENZ01000003.1"/>
</dbReference>
<evidence type="ECO:0000313" key="3">
    <source>
        <dbReference type="EMBL" id="PVX52373.1"/>
    </source>
</evidence>
<dbReference type="InterPro" id="IPR041489">
    <property type="entry name" value="PDZ_6"/>
</dbReference>
<accession>A0A7L4URJ3</accession>
<organism evidence="3 4">
    <name type="scientific">Balneicella halophila</name>
    <dbReference type="NCBI Taxonomy" id="1537566"/>
    <lineage>
        <taxon>Bacteria</taxon>
        <taxon>Pseudomonadati</taxon>
        <taxon>Bacteroidota</taxon>
        <taxon>Bacteroidia</taxon>
        <taxon>Bacteroidales</taxon>
        <taxon>Balneicellaceae</taxon>
        <taxon>Balneicella</taxon>
    </lineage>
</organism>
<dbReference type="AlphaFoldDB" id="A0A7L4URJ3"/>
<feature type="domain" description="Peptidase A2" evidence="2">
    <location>
        <begin position="60"/>
        <end position="97"/>
    </location>
</feature>
<dbReference type="Proteomes" id="UP000251835">
    <property type="component" value="Unassembled WGS sequence"/>
</dbReference>
<dbReference type="GO" id="GO:0006508">
    <property type="term" value="P:proteolysis"/>
    <property type="evidence" value="ECO:0007669"/>
    <property type="project" value="UniProtKB-KW"/>
</dbReference>
<dbReference type="SUPFAM" id="SSF50156">
    <property type="entry name" value="PDZ domain-like"/>
    <property type="match status" value="1"/>
</dbReference>
<keyword evidence="4" id="KW-1185">Reference proteome</keyword>
<proteinExistence type="predicted"/>
<dbReference type="GO" id="GO:0004190">
    <property type="term" value="F:aspartic-type endopeptidase activity"/>
    <property type="evidence" value="ECO:0007669"/>
    <property type="project" value="InterPro"/>
</dbReference>
<reference evidence="3 4" key="1">
    <citation type="submission" date="2018-05" db="EMBL/GenBank/DDBJ databases">
        <title>Genomic Encyclopedia of Type Strains, Phase IV (KMG-IV): sequencing the most valuable type-strain genomes for metagenomic binning, comparative biology and taxonomic classification.</title>
        <authorList>
            <person name="Goeker M."/>
        </authorList>
    </citation>
    <scope>NUCLEOTIDE SEQUENCE [LARGE SCALE GENOMIC DNA]</scope>
    <source>
        <strain evidence="3 4">DSM 28579</strain>
    </source>
</reference>